<dbReference type="PANTHER" id="PTHR33387:SF3">
    <property type="entry name" value="DUF985 DOMAIN-CONTAINING PROTEIN"/>
    <property type="match status" value="1"/>
</dbReference>
<dbReference type="Pfam" id="PF06172">
    <property type="entry name" value="Cupin_5"/>
    <property type="match status" value="1"/>
</dbReference>
<comment type="caution">
    <text evidence="2">The sequence shown here is derived from an EMBL/GenBank/DDBJ whole genome shotgun (WGS) entry which is preliminary data.</text>
</comment>
<sequence>MRDWVAELGLEPHAEGGYFRRTYTSAHTLSLPRGPRPAATSIHYLLTTDEPRGRLHRNRSDILHFLIDGGPLEYVTLAPDGTLGRVRLGPDDERFLLVPGGHWKASQLVDGAGHGLVAEVVTPGFDYADHEFATEADLCGFPDANDALRPFLAA</sequence>
<dbReference type="InterPro" id="IPR039935">
    <property type="entry name" value="YML079W-like"/>
</dbReference>
<evidence type="ECO:0000313" key="3">
    <source>
        <dbReference type="Proteomes" id="UP001500668"/>
    </source>
</evidence>
<dbReference type="SUPFAM" id="SSF51182">
    <property type="entry name" value="RmlC-like cupins"/>
    <property type="match status" value="1"/>
</dbReference>
<evidence type="ECO:0000313" key="2">
    <source>
        <dbReference type="EMBL" id="GAA0597318.1"/>
    </source>
</evidence>
<evidence type="ECO:0000259" key="1">
    <source>
        <dbReference type="Pfam" id="PF06172"/>
    </source>
</evidence>
<gene>
    <name evidence="2" type="ORF">GCM10010394_28630</name>
</gene>
<dbReference type="EMBL" id="BAAACA010000014">
    <property type="protein sequence ID" value="GAA0597318.1"/>
    <property type="molecule type" value="Genomic_DNA"/>
</dbReference>
<feature type="domain" description="DUF985" evidence="1">
    <location>
        <begin position="3"/>
        <end position="133"/>
    </location>
</feature>
<dbReference type="InterPro" id="IPR011051">
    <property type="entry name" value="RmlC_Cupin_sf"/>
</dbReference>
<reference evidence="3" key="1">
    <citation type="journal article" date="2019" name="Int. J. Syst. Evol. Microbiol.">
        <title>The Global Catalogue of Microorganisms (GCM) 10K type strain sequencing project: providing services to taxonomists for standard genome sequencing and annotation.</title>
        <authorList>
            <consortium name="The Broad Institute Genomics Platform"/>
            <consortium name="The Broad Institute Genome Sequencing Center for Infectious Disease"/>
            <person name="Wu L."/>
            <person name="Ma J."/>
        </authorList>
    </citation>
    <scope>NUCLEOTIDE SEQUENCE [LARGE SCALE GENOMIC DNA]</scope>
    <source>
        <strain evidence="3">JCM 5067</strain>
    </source>
</reference>
<name>A0ABP3QXK4_9ACTN</name>
<dbReference type="RefSeq" id="WP_344073921.1">
    <property type="nucleotide sequence ID" value="NZ_BAAACA010000014.1"/>
</dbReference>
<dbReference type="CDD" id="cd06121">
    <property type="entry name" value="cupin_YML079wp"/>
    <property type="match status" value="1"/>
</dbReference>
<dbReference type="Gene3D" id="2.60.120.10">
    <property type="entry name" value="Jelly Rolls"/>
    <property type="match status" value="1"/>
</dbReference>
<accession>A0ABP3QXK4</accession>
<protein>
    <submittedName>
        <fullName evidence="2">Cupin domain-containing protein</fullName>
    </submittedName>
</protein>
<dbReference type="PANTHER" id="PTHR33387">
    <property type="entry name" value="RMLC-LIKE JELLY ROLL FOLD PROTEIN"/>
    <property type="match status" value="1"/>
</dbReference>
<keyword evidence="3" id="KW-1185">Reference proteome</keyword>
<dbReference type="InterPro" id="IPR009327">
    <property type="entry name" value="Cupin_DUF985"/>
</dbReference>
<dbReference type="Proteomes" id="UP001500668">
    <property type="component" value="Unassembled WGS sequence"/>
</dbReference>
<proteinExistence type="predicted"/>
<dbReference type="InterPro" id="IPR014710">
    <property type="entry name" value="RmlC-like_jellyroll"/>
</dbReference>
<organism evidence="2 3">
    <name type="scientific">Streptomyces crystallinus</name>
    <dbReference type="NCBI Taxonomy" id="68191"/>
    <lineage>
        <taxon>Bacteria</taxon>
        <taxon>Bacillati</taxon>
        <taxon>Actinomycetota</taxon>
        <taxon>Actinomycetes</taxon>
        <taxon>Kitasatosporales</taxon>
        <taxon>Streptomycetaceae</taxon>
        <taxon>Streptomyces</taxon>
    </lineage>
</organism>